<dbReference type="Pfam" id="PF09339">
    <property type="entry name" value="HTH_IclR"/>
    <property type="match status" value="1"/>
</dbReference>
<evidence type="ECO:0000259" key="1">
    <source>
        <dbReference type="Pfam" id="PF09339"/>
    </source>
</evidence>
<proteinExistence type="predicted"/>
<dbReference type="Proteomes" id="UP000886217">
    <property type="component" value="Unassembled WGS sequence"/>
</dbReference>
<dbReference type="SUPFAM" id="SSF46785">
    <property type="entry name" value="Winged helix' DNA-binding domain"/>
    <property type="match status" value="1"/>
</dbReference>
<reference evidence="2" key="1">
    <citation type="journal article" date="2020" name="mSystems">
        <title>Genome- and Community-Level Interaction Insights into Carbon Utilization and Element Cycling Functions of Hydrothermarchaeota in Hydrothermal Sediment.</title>
        <authorList>
            <person name="Zhou Z."/>
            <person name="Liu Y."/>
            <person name="Xu W."/>
            <person name="Pan J."/>
            <person name="Luo Z.H."/>
            <person name="Li M."/>
        </authorList>
    </citation>
    <scope>NUCLEOTIDE SEQUENCE [LARGE SCALE GENOMIC DNA]</scope>
    <source>
        <strain evidence="2">HyVt-93</strain>
    </source>
</reference>
<dbReference type="GO" id="GO:0006355">
    <property type="term" value="P:regulation of DNA-templated transcription"/>
    <property type="evidence" value="ECO:0007669"/>
    <property type="project" value="InterPro"/>
</dbReference>
<gene>
    <name evidence="2" type="ORF">ENL40_02500</name>
</gene>
<dbReference type="InterPro" id="IPR036390">
    <property type="entry name" value="WH_DNA-bd_sf"/>
</dbReference>
<name>A0A7C5JW47_THELI</name>
<protein>
    <submittedName>
        <fullName evidence="2">Winged helix-turn-helix transcriptional regulator</fullName>
    </submittedName>
</protein>
<sequence length="69" mass="8271">MRHLKILNTLTKEMTTEEIAKETGLSLAETRRFLLRLLEQGKVESIERDGKVFWKLKEKSKEEEEFKYI</sequence>
<organism evidence="2">
    <name type="scientific">Thermococcus litoralis</name>
    <dbReference type="NCBI Taxonomy" id="2265"/>
    <lineage>
        <taxon>Archaea</taxon>
        <taxon>Methanobacteriati</taxon>
        <taxon>Methanobacteriota</taxon>
        <taxon>Thermococci</taxon>
        <taxon>Thermococcales</taxon>
        <taxon>Thermococcaceae</taxon>
        <taxon>Thermococcus</taxon>
    </lineage>
</organism>
<dbReference type="InterPro" id="IPR036388">
    <property type="entry name" value="WH-like_DNA-bd_sf"/>
</dbReference>
<comment type="caution">
    <text evidence="2">The sequence shown here is derived from an EMBL/GenBank/DDBJ whole genome shotgun (WGS) entry which is preliminary data.</text>
</comment>
<dbReference type="GO" id="GO:0003677">
    <property type="term" value="F:DNA binding"/>
    <property type="evidence" value="ECO:0007669"/>
    <property type="project" value="InterPro"/>
</dbReference>
<feature type="domain" description="HTH iclR-type" evidence="1">
    <location>
        <begin position="4"/>
        <end position="44"/>
    </location>
</feature>
<dbReference type="EMBL" id="DRTU01000102">
    <property type="protein sequence ID" value="HHI00339.1"/>
    <property type="molecule type" value="Genomic_DNA"/>
</dbReference>
<dbReference type="InterPro" id="IPR005471">
    <property type="entry name" value="Tscrpt_reg_IclR_N"/>
</dbReference>
<accession>A0A7C5JW47</accession>
<evidence type="ECO:0000313" key="2">
    <source>
        <dbReference type="EMBL" id="HHI00339.1"/>
    </source>
</evidence>
<dbReference type="AlphaFoldDB" id="A0A7C5JW47"/>
<dbReference type="Gene3D" id="1.10.10.10">
    <property type="entry name" value="Winged helix-like DNA-binding domain superfamily/Winged helix DNA-binding domain"/>
    <property type="match status" value="1"/>
</dbReference>